<dbReference type="KEGG" id="och:CES85_4914"/>
<reference evidence="1 2" key="1">
    <citation type="submission" date="2017-07" db="EMBL/GenBank/DDBJ databases">
        <title>Phylogenetic study on the rhizospheric bacterium Ochrobactrum sp. A44.</title>
        <authorList>
            <person name="Krzyzanowska D.M."/>
            <person name="Ossowicki A."/>
            <person name="Rajewska M."/>
            <person name="Maciag T."/>
            <person name="Kaczynski Z."/>
            <person name="Czerwicka M."/>
            <person name="Jafra S."/>
        </authorList>
    </citation>
    <scope>NUCLEOTIDE SEQUENCE [LARGE SCALE GENOMIC DNA]</scope>
    <source>
        <strain evidence="1 2">A44</strain>
    </source>
</reference>
<protein>
    <submittedName>
        <fullName evidence="1">Uncharacterized protein</fullName>
    </submittedName>
</protein>
<gene>
    <name evidence="1" type="ORF">CES85_4914</name>
</gene>
<name>A0A248UBZ9_9HYPH</name>
<evidence type="ECO:0000313" key="2">
    <source>
        <dbReference type="Proteomes" id="UP000215256"/>
    </source>
</evidence>
<dbReference type="Proteomes" id="UP000215256">
    <property type="component" value="Chromosome 2"/>
</dbReference>
<proteinExistence type="predicted"/>
<dbReference type="EMBL" id="CP022603">
    <property type="protein sequence ID" value="ASV84122.1"/>
    <property type="molecule type" value="Genomic_DNA"/>
</dbReference>
<organism evidence="1 2">
    <name type="scientific">Ochrobactrum quorumnocens</name>
    <dbReference type="NCBI Taxonomy" id="271865"/>
    <lineage>
        <taxon>Bacteria</taxon>
        <taxon>Pseudomonadati</taxon>
        <taxon>Pseudomonadota</taxon>
        <taxon>Alphaproteobacteria</taxon>
        <taxon>Hyphomicrobiales</taxon>
        <taxon>Brucellaceae</taxon>
        <taxon>Brucella/Ochrobactrum group</taxon>
        <taxon>Ochrobactrum</taxon>
    </lineage>
</organism>
<evidence type="ECO:0000313" key="1">
    <source>
        <dbReference type="EMBL" id="ASV84122.1"/>
    </source>
</evidence>
<accession>A0A248UBZ9</accession>
<dbReference type="AlphaFoldDB" id="A0A248UBZ9"/>
<sequence length="72" mass="7870">MAIVTMVRHMAVSILGLKLFTAADQDTIQGIIEIIVIIATDHTEIDRTETEIAQDRSGAQIIRGRPIAPTND</sequence>